<dbReference type="AlphaFoldDB" id="A0A9P6ES10"/>
<dbReference type="Gene3D" id="3.40.50.300">
    <property type="entry name" value="P-loop containing nucleotide triphosphate hydrolases"/>
    <property type="match status" value="1"/>
</dbReference>
<proteinExistence type="predicted"/>
<keyword evidence="4" id="KW-1185">Reference proteome</keyword>
<evidence type="ECO:0000313" key="3">
    <source>
        <dbReference type="EMBL" id="KAF9533604.1"/>
    </source>
</evidence>
<dbReference type="GO" id="GO:0016787">
    <property type="term" value="F:hydrolase activity"/>
    <property type="evidence" value="ECO:0007669"/>
    <property type="project" value="UniProtKB-KW"/>
</dbReference>
<feature type="coiled-coil region" evidence="1">
    <location>
        <begin position="263"/>
        <end position="290"/>
    </location>
</feature>
<dbReference type="EMBL" id="MU157828">
    <property type="protein sequence ID" value="KAF9533604.1"/>
    <property type="molecule type" value="Genomic_DNA"/>
</dbReference>
<comment type="caution">
    <text evidence="3">The sequence shown here is derived from an EMBL/GenBank/DDBJ whole genome shotgun (WGS) entry which is preliminary data.</text>
</comment>
<dbReference type="InterPro" id="IPR027417">
    <property type="entry name" value="P-loop_NTPase"/>
</dbReference>
<dbReference type="Pfam" id="PF01926">
    <property type="entry name" value="MMR_HSR1"/>
    <property type="match status" value="1"/>
</dbReference>
<evidence type="ECO:0000313" key="4">
    <source>
        <dbReference type="Proteomes" id="UP000807306"/>
    </source>
</evidence>
<keyword evidence="3" id="KW-0378">Hydrolase</keyword>
<organism evidence="3 4">
    <name type="scientific">Crepidotus variabilis</name>
    <dbReference type="NCBI Taxonomy" id="179855"/>
    <lineage>
        <taxon>Eukaryota</taxon>
        <taxon>Fungi</taxon>
        <taxon>Dikarya</taxon>
        <taxon>Basidiomycota</taxon>
        <taxon>Agaricomycotina</taxon>
        <taxon>Agaricomycetes</taxon>
        <taxon>Agaricomycetidae</taxon>
        <taxon>Agaricales</taxon>
        <taxon>Agaricineae</taxon>
        <taxon>Crepidotaceae</taxon>
        <taxon>Crepidotus</taxon>
    </lineage>
</organism>
<evidence type="ECO:0000259" key="2">
    <source>
        <dbReference type="Pfam" id="PF01926"/>
    </source>
</evidence>
<reference evidence="3" key="1">
    <citation type="submission" date="2020-11" db="EMBL/GenBank/DDBJ databases">
        <authorList>
            <consortium name="DOE Joint Genome Institute"/>
            <person name="Ahrendt S."/>
            <person name="Riley R."/>
            <person name="Andreopoulos W."/>
            <person name="Labutti K."/>
            <person name="Pangilinan J."/>
            <person name="Ruiz-Duenas F.J."/>
            <person name="Barrasa J.M."/>
            <person name="Sanchez-Garcia M."/>
            <person name="Camarero S."/>
            <person name="Miyauchi S."/>
            <person name="Serrano A."/>
            <person name="Linde D."/>
            <person name="Babiker R."/>
            <person name="Drula E."/>
            <person name="Ayuso-Fernandez I."/>
            <person name="Pacheco R."/>
            <person name="Padilla G."/>
            <person name="Ferreira P."/>
            <person name="Barriuso J."/>
            <person name="Kellner H."/>
            <person name="Castanera R."/>
            <person name="Alfaro M."/>
            <person name="Ramirez L."/>
            <person name="Pisabarro A.G."/>
            <person name="Kuo A."/>
            <person name="Tritt A."/>
            <person name="Lipzen A."/>
            <person name="He G."/>
            <person name="Yan M."/>
            <person name="Ng V."/>
            <person name="Cullen D."/>
            <person name="Martin F."/>
            <person name="Rosso M.-N."/>
            <person name="Henrissat B."/>
            <person name="Hibbett D."/>
            <person name="Martinez A.T."/>
            <person name="Grigoriev I.V."/>
        </authorList>
    </citation>
    <scope>NUCLEOTIDE SEQUENCE</scope>
    <source>
        <strain evidence="3">CBS 506.95</strain>
    </source>
</reference>
<name>A0A9P6ES10_9AGAR</name>
<dbReference type="InterPro" id="IPR006073">
    <property type="entry name" value="GTP-bd"/>
</dbReference>
<dbReference type="Proteomes" id="UP000807306">
    <property type="component" value="Unassembled WGS sequence"/>
</dbReference>
<gene>
    <name evidence="3" type="ORF">CPB83DRAFT_845550</name>
</gene>
<dbReference type="OrthoDB" id="8954335at2759"/>
<evidence type="ECO:0000256" key="1">
    <source>
        <dbReference type="SAM" id="Coils"/>
    </source>
</evidence>
<protein>
    <submittedName>
        <fullName evidence="3">P-loop containing nucleoside triphosphate hydrolase protein</fullName>
    </submittedName>
</protein>
<keyword evidence="1" id="KW-0175">Coiled coil</keyword>
<accession>A0A9P6ES10</accession>
<dbReference type="GO" id="GO:0005525">
    <property type="term" value="F:GTP binding"/>
    <property type="evidence" value="ECO:0007669"/>
    <property type="project" value="InterPro"/>
</dbReference>
<feature type="domain" description="G" evidence="2">
    <location>
        <begin position="28"/>
        <end position="122"/>
    </location>
</feature>
<dbReference type="SUPFAM" id="SSF52540">
    <property type="entry name" value="P-loop containing nucleoside triphosphate hydrolases"/>
    <property type="match status" value="1"/>
</dbReference>
<sequence length="314" mass="35972">MNTSRLSRIPLGSEVVVEKNLEKRDIVIAIMGPTGSGKSNFIDHLSTSSARAGSRLQSVTEAVEAIRLRGHSNYQDRIVLVDTPGFDDTYRSDMEILQLIGEWLKRTYKSSIKLSGILYLHRISDNRMAGSPHRNLRMFGELCGDRAMAKVILVTTMWDRVLPEVGTKRENDLLANYWAVMTQEGAQTFRFKNTDDSAWEILDVLLRSENDRRVLLLQEEMVKMRKRLNETRAGMTLYADLVSLLEKEKKVLESIENADPSRVKQLQNDHARAQEEIEIIFRQLKKLKISFGRRVILFFKGDAKSHAVEIPDPR</sequence>